<keyword evidence="6 10" id="KW-0407">Ion channel</keyword>
<feature type="transmembrane region" description="Helical" evidence="10">
    <location>
        <begin position="32"/>
        <end position="53"/>
    </location>
</feature>
<dbReference type="GO" id="GO:0140114">
    <property type="term" value="P:cellular detoxification of fluoride"/>
    <property type="evidence" value="ECO:0007669"/>
    <property type="project" value="UniProtKB-UniRule"/>
</dbReference>
<feature type="transmembrane region" description="Helical" evidence="10">
    <location>
        <begin position="59"/>
        <end position="79"/>
    </location>
</feature>
<evidence type="ECO:0000256" key="1">
    <source>
        <dbReference type="ARBA" id="ARBA00004651"/>
    </source>
</evidence>
<feature type="binding site" evidence="10">
    <location>
        <position position="72"/>
    </location>
    <ligand>
        <name>Na(+)</name>
        <dbReference type="ChEBI" id="CHEBI:29101"/>
        <note>structural</note>
    </ligand>
</feature>
<sequence length="117" mass="12654">MEYVFVGFGGIFGGITRYLLGKYISSHSKAKLPIGTFIINITGALLLGILTSASTSKEIYLILGEGFLGAYTTFSTFMYEGFNLFNGKRKLNAVIYVLSSVILGVLGFYAGSKIIIN</sequence>
<dbReference type="STRING" id="1450648.CLORY_25360"/>
<dbReference type="PANTHER" id="PTHR28259">
    <property type="entry name" value="FLUORIDE EXPORT PROTEIN 1-RELATED"/>
    <property type="match status" value="1"/>
</dbReference>
<dbReference type="GO" id="GO:0046872">
    <property type="term" value="F:metal ion binding"/>
    <property type="evidence" value="ECO:0007669"/>
    <property type="project" value="UniProtKB-KW"/>
</dbReference>
<dbReference type="NCBIfam" id="TIGR00494">
    <property type="entry name" value="crcB"/>
    <property type="match status" value="1"/>
</dbReference>
<comment type="catalytic activity">
    <reaction evidence="8">
        <text>fluoride(in) = fluoride(out)</text>
        <dbReference type="Rhea" id="RHEA:76159"/>
        <dbReference type="ChEBI" id="CHEBI:17051"/>
    </reaction>
    <physiologicalReaction direction="left-to-right" evidence="8">
        <dbReference type="Rhea" id="RHEA:76160"/>
    </physiologicalReaction>
</comment>
<protein>
    <recommendedName>
        <fullName evidence="10">Fluoride-specific ion channel FluC</fullName>
    </recommendedName>
</protein>
<comment type="subcellular location">
    <subcellularLocation>
        <location evidence="1 10">Cell membrane</location>
        <topology evidence="1 10">Multi-pass membrane protein</topology>
    </subcellularLocation>
</comment>
<dbReference type="GO" id="GO:0005886">
    <property type="term" value="C:plasma membrane"/>
    <property type="evidence" value="ECO:0007669"/>
    <property type="project" value="UniProtKB-SubCell"/>
</dbReference>
<reference evidence="11 12" key="1">
    <citation type="submission" date="2017-03" db="EMBL/GenBank/DDBJ databases">
        <title>Genome sequence of Clostridium oryzae DSM 28571.</title>
        <authorList>
            <person name="Poehlein A."/>
            <person name="Daniel R."/>
        </authorList>
    </citation>
    <scope>NUCLEOTIDE SEQUENCE [LARGE SCALE GENOMIC DNA]</scope>
    <source>
        <strain evidence="11 12">DSM 28571</strain>
    </source>
</reference>
<feature type="binding site" evidence="10">
    <location>
        <position position="69"/>
    </location>
    <ligand>
        <name>Na(+)</name>
        <dbReference type="ChEBI" id="CHEBI:29101"/>
        <note>structural</note>
    </ligand>
</feature>
<proteinExistence type="inferred from homology"/>
<keyword evidence="2 10" id="KW-1003">Cell membrane</keyword>
<keyword evidence="10" id="KW-0813">Transport</keyword>
<keyword evidence="12" id="KW-1185">Reference proteome</keyword>
<keyword evidence="10" id="KW-0915">Sodium</keyword>
<dbReference type="HAMAP" id="MF_00454">
    <property type="entry name" value="FluC"/>
    <property type="match status" value="1"/>
</dbReference>
<evidence type="ECO:0000256" key="6">
    <source>
        <dbReference type="ARBA" id="ARBA00023303"/>
    </source>
</evidence>
<evidence type="ECO:0000313" key="12">
    <source>
        <dbReference type="Proteomes" id="UP000190080"/>
    </source>
</evidence>
<evidence type="ECO:0000256" key="4">
    <source>
        <dbReference type="ARBA" id="ARBA00022989"/>
    </source>
</evidence>
<comment type="function">
    <text evidence="9 10">Fluoride-specific ion channel. Important for reducing fluoride concentration in the cell, thus reducing its toxicity.</text>
</comment>
<feature type="transmembrane region" description="Helical" evidence="10">
    <location>
        <begin position="91"/>
        <end position="111"/>
    </location>
</feature>
<dbReference type="PANTHER" id="PTHR28259:SF1">
    <property type="entry name" value="FLUORIDE EXPORT PROTEIN 1-RELATED"/>
    <property type="match status" value="1"/>
</dbReference>
<dbReference type="AlphaFoldDB" id="A0A1V4INC3"/>
<gene>
    <name evidence="11" type="primary">crcB_2</name>
    <name evidence="10" type="synonym">crcB</name>
    <name evidence="10" type="synonym">fluC</name>
    <name evidence="11" type="ORF">CLORY_25360</name>
</gene>
<organism evidence="11 12">
    <name type="scientific">Clostridium oryzae</name>
    <dbReference type="NCBI Taxonomy" id="1450648"/>
    <lineage>
        <taxon>Bacteria</taxon>
        <taxon>Bacillati</taxon>
        <taxon>Bacillota</taxon>
        <taxon>Clostridia</taxon>
        <taxon>Eubacteriales</taxon>
        <taxon>Clostridiaceae</taxon>
        <taxon>Clostridium</taxon>
    </lineage>
</organism>
<feature type="transmembrane region" description="Helical" evidence="10">
    <location>
        <begin position="6"/>
        <end position="25"/>
    </location>
</feature>
<keyword evidence="5 10" id="KW-0472">Membrane</keyword>
<keyword evidence="10" id="KW-0479">Metal-binding</keyword>
<evidence type="ECO:0000256" key="9">
    <source>
        <dbReference type="ARBA" id="ARBA00049940"/>
    </source>
</evidence>
<dbReference type="RefSeq" id="WP_079424989.1">
    <property type="nucleotide sequence ID" value="NZ_MZGV01000026.1"/>
</dbReference>
<dbReference type="EMBL" id="MZGV01000026">
    <property type="protein sequence ID" value="OPJ60987.1"/>
    <property type="molecule type" value="Genomic_DNA"/>
</dbReference>
<comment type="similarity">
    <text evidence="7 10">Belongs to the fluoride channel Fluc/FEX (TC 1.A.43) family.</text>
</comment>
<evidence type="ECO:0000256" key="5">
    <source>
        <dbReference type="ARBA" id="ARBA00023136"/>
    </source>
</evidence>
<keyword evidence="4 10" id="KW-1133">Transmembrane helix</keyword>
<accession>A0A1V4INC3</accession>
<keyword evidence="10" id="KW-0406">Ion transport</keyword>
<keyword evidence="3 10" id="KW-0812">Transmembrane</keyword>
<dbReference type="OrthoDB" id="9815830at2"/>
<dbReference type="Pfam" id="PF02537">
    <property type="entry name" value="CRCB"/>
    <property type="match status" value="1"/>
</dbReference>
<evidence type="ECO:0000313" key="11">
    <source>
        <dbReference type="EMBL" id="OPJ60987.1"/>
    </source>
</evidence>
<evidence type="ECO:0000256" key="10">
    <source>
        <dbReference type="HAMAP-Rule" id="MF_00454"/>
    </source>
</evidence>
<comment type="caution">
    <text evidence="11">The sequence shown here is derived from an EMBL/GenBank/DDBJ whole genome shotgun (WGS) entry which is preliminary data.</text>
</comment>
<dbReference type="GO" id="GO:0062054">
    <property type="term" value="F:fluoride channel activity"/>
    <property type="evidence" value="ECO:0007669"/>
    <property type="project" value="UniProtKB-UniRule"/>
</dbReference>
<dbReference type="InterPro" id="IPR003691">
    <property type="entry name" value="FluC"/>
</dbReference>
<evidence type="ECO:0000256" key="7">
    <source>
        <dbReference type="ARBA" id="ARBA00035120"/>
    </source>
</evidence>
<evidence type="ECO:0000256" key="2">
    <source>
        <dbReference type="ARBA" id="ARBA00022475"/>
    </source>
</evidence>
<name>A0A1V4INC3_9CLOT</name>
<evidence type="ECO:0000256" key="3">
    <source>
        <dbReference type="ARBA" id="ARBA00022692"/>
    </source>
</evidence>
<comment type="activity regulation">
    <text evidence="10">Na(+) is not transported, but it plays an essential structural role and its presence is essential for fluoride channel function.</text>
</comment>
<dbReference type="NCBIfam" id="NF010828">
    <property type="entry name" value="PRK14232.1"/>
    <property type="match status" value="1"/>
</dbReference>
<evidence type="ECO:0000256" key="8">
    <source>
        <dbReference type="ARBA" id="ARBA00035585"/>
    </source>
</evidence>
<dbReference type="Proteomes" id="UP000190080">
    <property type="component" value="Unassembled WGS sequence"/>
</dbReference>